<dbReference type="SUPFAM" id="SSF82895">
    <property type="entry name" value="TSP-1 type 1 repeat"/>
    <property type="match status" value="1"/>
</dbReference>
<dbReference type="AlphaFoldDB" id="A0A8B6CLQ0"/>
<evidence type="ECO:0000256" key="1">
    <source>
        <dbReference type="SAM" id="MobiDB-lite"/>
    </source>
</evidence>
<protein>
    <submittedName>
        <fullName evidence="3">Uncharacterized protein</fullName>
    </submittedName>
</protein>
<evidence type="ECO:0000313" key="3">
    <source>
        <dbReference type="EMBL" id="VDI07105.1"/>
    </source>
</evidence>
<gene>
    <name evidence="3" type="ORF">MGAL_10B052818</name>
</gene>
<evidence type="ECO:0000256" key="2">
    <source>
        <dbReference type="SAM" id="SignalP"/>
    </source>
</evidence>
<dbReference type="Pfam" id="PF00090">
    <property type="entry name" value="TSP_1"/>
    <property type="match status" value="1"/>
</dbReference>
<sequence length="295" mass="32676">MKTNVLVYIFKVLLYAYFYDSCNACDQSVYCTVEQWAPWGSCNATCGVGVQERTKMICCNPYFYNTLKGCLNGCNISFSWWEANATEHKTCGKCQRGGTFDFIQNSCICPSGYGGSCFDMQTTLPTTMKTTQTTTTTKPTTTKPTTIPTTTKTTTIQTTTKATKIQTITKTTTKPMTTRTTTKPTITKTTTIPTTIQTTTKPTTTKTTTIPTTTKTTTIPTTTKTTTIPTTTKTTTKPTTTYMRKTITIPTTTKTTTIPLTTKTSKTYKLLVTTKNSMFFRYVTKSLYNSITCTL</sequence>
<evidence type="ECO:0000313" key="4">
    <source>
        <dbReference type="Proteomes" id="UP000596742"/>
    </source>
</evidence>
<proteinExistence type="predicted"/>
<reference evidence="3" key="1">
    <citation type="submission" date="2018-11" db="EMBL/GenBank/DDBJ databases">
        <authorList>
            <person name="Alioto T."/>
            <person name="Alioto T."/>
        </authorList>
    </citation>
    <scope>NUCLEOTIDE SEQUENCE</scope>
</reference>
<feature type="region of interest" description="Disordered" evidence="1">
    <location>
        <begin position="130"/>
        <end position="149"/>
    </location>
</feature>
<feature type="chain" id="PRO_5032279366" evidence="2">
    <location>
        <begin position="25"/>
        <end position="295"/>
    </location>
</feature>
<accession>A0A8B6CLQ0</accession>
<comment type="caution">
    <text evidence="3">The sequence shown here is derived from an EMBL/GenBank/DDBJ whole genome shotgun (WGS) entry which is preliminary data.</text>
</comment>
<keyword evidence="4" id="KW-1185">Reference proteome</keyword>
<dbReference type="InterPro" id="IPR000884">
    <property type="entry name" value="TSP1_rpt"/>
</dbReference>
<keyword evidence="2" id="KW-0732">Signal</keyword>
<organism evidence="3 4">
    <name type="scientific">Mytilus galloprovincialis</name>
    <name type="common">Mediterranean mussel</name>
    <dbReference type="NCBI Taxonomy" id="29158"/>
    <lineage>
        <taxon>Eukaryota</taxon>
        <taxon>Metazoa</taxon>
        <taxon>Spiralia</taxon>
        <taxon>Lophotrochozoa</taxon>
        <taxon>Mollusca</taxon>
        <taxon>Bivalvia</taxon>
        <taxon>Autobranchia</taxon>
        <taxon>Pteriomorphia</taxon>
        <taxon>Mytilida</taxon>
        <taxon>Mytiloidea</taxon>
        <taxon>Mytilidae</taxon>
        <taxon>Mytilinae</taxon>
        <taxon>Mytilus</taxon>
    </lineage>
</organism>
<dbReference type="Proteomes" id="UP000596742">
    <property type="component" value="Unassembled WGS sequence"/>
</dbReference>
<dbReference type="InterPro" id="IPR036383">
    <property type="entry name" value="TSP1_rpt_sf"/>
</dbReference>
<dbReference type="PROSITE" id="PS50092">
    <property type="entry name" value="TSP1"/>
    <property type="match status" value="1"/>
</dbReference>
<dbReference type="EMBL" id="UYJE01002005">
    <property type="protein sequence ID" value="VDI07105.1"/>
    <property type="molecule type" value="Genomic_DNA"/>
</dbReference>
<name>A0A8B6CLQ0_MYTGA</name>
<feature type="signal peptide" evidence="2">
    <location>
        <begin position="1"/>
        <end position="24"/>
    </location>
</feature>
<dbReference type="OrthoDB" id="10500252at2759"/>
<dbReference type="Gene3D" id="2.20.100.10">
    <property type="entry name" value="Thrombospondin type-1 (TSP1) repeat"/>
    <property type="match status" value="1"/>
</dbReference>